<dbReference type="EMBL" id="MDYP01000012">
    <property type="protein sequence ID" value="OQE07678.1"/>
    <property type="molecule type" value="Genomic_DNA"/>
</dbReference>
<dbReference type="Proteomes" id="UP000191518">
    <property type="component" value="Unassembled WGS sequence"/>
</dbReference>
<reference evidence="2" key="1">
    <citation type="journal article" date="2017" name="Nat. Microbiol.">
        <title>Global analysis of biosynthetic gene clusters reveals vast potential of secondary metabolite production in Penicillium species.</title>
        <authorList>
            <person name="Nielsen J.C."/>
            <person name="Grijseels S."/>
            <person name="Prigent S."/>
            <person name="Ji B."/>
            <person name="Dainat J."/>
            <person name="Nielsen K.F."/>
            <person name="Frisvad J.C."/>
            <person name="Workman M."/>
            <person name="Nielsen J."/>
        </authorList>
    </citation>
    <scope>NUCLEOTIDE SEQUENCE [LARGE SCALE GENOMIC DNA]</scope>
    <source>
        <strain evidence="2">IBT 29486</strain>
    </source>
</reference>
<sequence length="77" mass="9186">MELEKLLDELKIKFDDLGLSVMEFLEGYWYTRMIDVLSQRDPYDEEYSIELRRIGVDLELDEGDVHDRASLLIGLRY</sequence>
<evidence type="ECO:0000313" key="2">
    <source>
        <dbReference type="Proteomes" id="UP000191518"/>
    </source>
</evidence>
<dbReference type="AlphaFoldDB" id="A0A1V6S1D2"/>
<organism evidence="1 2">
    <name type="scientific">Penicillium vulpinum</name>
    <dbReference type="NCBI Taxonomy" id="29845"/>
    <lineage>
        <taxon>Eukaryota</taxon>
        <taxon>Fungi</taxon>
        <taxon>Dikarya</taxon>
        <taxon>Ascomycota</taxon>
        <taxon>Pezizomycotina</taxon>
        <taxon>Eurotiomycetes</taxon>
        <taxon>Eurotiomycetidae</taxon>
        <taxon>Eurotiales</taxon>
        <taxon>Aspergillaceae</taxon>
        <taxon>Penicillium</taxon>
    </lineage>
</organism>
<keyword evidence="2" id="KW-1185">Reference proteome</keyword>
<proteinExistence type="predicted"/>
<comment type="caution">
    <text evidence="1">The sequence shown here is derived from an EMBL/GenBank/DDBJ whole genome shotgun (WGS) entry which is preliminary data.</text>
</comment>
<evidence type="ECO:0000313" key="1">
    <source>
        <dbReference type="EMBL" id="OQE07678.1"/>
    </source>
</evidence>
<name>A0A1V6S1D2_9EURO</name>
<accession>A0A1V6S1D2</accession>
<gene>
    <name evidence="1" type="ORF">PENVUL_c012G08758</name>
</gene>
<protein>
    <submittedName>
        <fullName evidence="1">Uncharacterized protein</fullName>
    </submittedName>
</protein>